<keyword evidence="2" id="KW-1185">Reference proteome</keyword>
<feature type="non-terminal residue" evidence="1">
    <location>
        <position position="89"/>
    </location>
</feature>
<accession>A0A812PUV3</accession>
<reference evidence="1" key="1">
    <citation type="submission" date="2021-02" db="EMBL/GenBank/DDBJ databases">
        <authorList>
            <person name="Dougan E. K."/>
            <person name="Rhodes N."/>
            <person name="Thang M."/>
            <person name="Chan C."/>
        </authorList>
    </citation>
    <scope>NUCLEOTIDE SEQUENCE</scope>
</reference>
<sequence length="89" mass="10323">MVLCELLRMSGCLKEPKVWPEDGRLFPGLANILLQSKPPVPAAQKEEDETRILHFCKNCRSHEVATRRLVRDTRTQERTAMYWSLKSDP</sequence>
<evidence type="ECO:0000313" key="1">
    <source>
        <dbReference type="EMBL" id="CAE7370567.1"/>
    </source>
</evidence>
<name>A0A812PUV3_9DINO</name>
<protein>
    <submittedName>
        <fullName evidence="1">Uncharacterized protein</fullName>
    </submittedName>
</protein>
<gene>
    <name evidence="1" type="ORF">SNAT2548_LOCUS20218</name>
</gene>
<comment type="caution">
    <text evidence="1">The sequence shown here is derived from an EMBL/GenBank/DDBJ whole genome shotgun (WGS) entry which is preliminary data.</text>
</comment>
<dbReference type="EMBL" id="CAJNDS010002203">
    <property type="protein sequence ID" value="CAE7370567.1"/>
    <property type="molecule type" value="Genomic_DNA"/>
</dbReference>
<evidence type="ECO:0000313" key="2">
    <source>
        <dbReference type="Proteomes" id="UP000604046"/>
    </source>
</evidence>
<organism evidence="1 2">
    <name type="scientific">Symbiodinium natans</name>
    <dbReference type="NCBI Taxonomy" id="878477"/>
    <lineage>
        <taxon>Eukaryota</taxon>
        <taxon>Sar</taxon>
        <taxon>Alveolata</taxon>
        <taxon>Dinophyceae</taxon>
        <taxon>Suessiales</taxon>
        <taxon>Symbiodiniaceae</taxon>
        <taxon>Symbiodinium</taxon>
    </lineage>
</organism>
<proteinExistence type="predicted"/>
<dbReference type="AlphaFoldDB" id="A0A812PUV3"/>
<dbReference type="Proteomes" id="UP000604046">
    <property type="component" value="Unassembled WGS sequence"/>
</dbReference>